<protein>
    <submittedName>
        <fullName evidence="2">GNAT family N-acetyltransferase</fullName>
    </submittedName>
</protein>
<comment type="caution">
    <text evidence="2">The sequence shown here is derived from an EMBL/GenBank/DDBJ whole genome shotgun (WGS) entry which is preliminary data.</text>
</comment>
<dbReference type="Pfam" id="PF13508">
    <property type="entry name" value="Acetyltransf_7"/>
    <property type="match status" value="1"/>
</dbReference>
<accession>A0A9D2MKI5</accession>
<dbReference type="EMBL" id="DWXO01000024">
    <property type="protein sequence ID" value="HJB79857.1"/>
    <property type="molecule type" value="Genomic_DNA"/>
</dbReference>
<evidence type="ECO:0000313" key="3">
    <source>
        <dbReference type="Proteomes" id="UP000823921"/>
    </source>
</evidence>
<reference evidence="2" key="2">
    <citation type="submission" date="2021-04" db="EMBL/GenBank/DDBJ databases">
        <authorList>
            <person name="Gilroy R."/>
        </authorList>
    </citation>
    <scope>NUCLEOTIDE SEQUENCE</scope>
    <source>
        <strain evidence="2">CHK192-8294</strain>
    </source>
</reference>
<dbReference type="GO" id="GO:0016747">
    <property type="term" value="F:acyltransferase activity, transferring groups other than amino-acyl groups"/>
    <property type="evidence" value="ECO:0007669"/>
    <property type="project" value="InterPro"/>
</dbReference>
<reference evidence="2" key="1">
    <citation type="journal article" date="2021" name="PeerJ">
        <title>Extensive microbial diversity within the chicken gut microbiome revealed by metagenomics and culture.</title>
        <authorList>
            <person name="Gilroy R."/>
            <person name="Ravi A."/>
            <person name="Getino M."/>
            <person name="Pursley I."/>
            <person name="Horton D.L."/>
            <person name="Alikhan N.F."/>
            <person name="Baker D."/>
            <person name="Gharbi K."/>
            <person name="Hall N."/>
            <person name="Watson M."/>
            <person name="Adriaenssens E.M."/>
            <person name="Foster-Nyarko E."/>
            <person name="Jarju S."/>
            <person name="Secka A."/>
            <person name="Antonio M."/>
            <person name="Oren A."/>
            <person name="Chaudhuri R.R."/>
            <person name="La Ragione R."/>
            <person name="Hildebrand F."/>
            <person name="Pallen M.J."/>
        </authorList>
    </citation>
    <scope>NUCLEOTIDE SEQUENCE</scope>
    <source>
        <strain evidence="2">CHK192-8294</strain>
    </source>
</reference>
<name>A0A9D2MKI5_9FIRM</name>
<proteinExistence type="predicted"/>
<dbReference type="InterPro" id="IPR016181">
    <property type="entry name" value="Acyl_CoA_acyltransferase"/>
</dbReference>
<dbReference type="SUPFAM" id="SSF55729">
    <property type="entry name" value="Acyl-CoA N-acyltransferases (Nat)"/>
    <property type="match status" value="1"/>
</dbReference>
<sequence length="197" mass="22871">MPELRLLTDSQLRQVYRVHVKRDFPRSERRPLTSIRSLRRAGRYDTWGIFEGDVLLAYAFLWRTAEGNCALLDYLAVCPEGRGQGLGTQALELLKARYGPACAMLAEAEAPELGISPEEDRVRRRRLAFYQRAGFRLLNYQADIFRVRYAVLVWSEACALDEETFREIHRGLYRSQMPPVLFRRMIHIPAVHCGKKE</sequence>
<organism evidence="2 3">
    <name type="scientific">Candidatus Flavonifractor intestinigallinarum</name>
    <dbReference type="NCBI Taxonomy" id="2838586"/>
    <lineage>
        <taxon>Bacteria</taxon>
        <taxon>Bacillati</taxon>
        <taxon>Bacillota</taxon>
        <taxon>Clostridia</taxon>
        <taxon>Eubacteriales</taxon>
        <taxon>Oscillospiraceae</taxon>
        <taxon>Flavonifractor</taxon>
    </lineage>
</organism>
<dbReference type="InterPro" id="IPR000182">
    <property type="entry name" value="GNAT_dom"/>
</dbReference>
<evidence type="ECO:0000313" key="2">
    <source>
        <dbReference type="EMBL" id="HJB79857.1"/>
    </source>
</evidence>
<dbReference type="Gene3D" id="3.40.630.30">
    <property type="match status" value="1"/>
</dbReference>
<gene>
    <name evidence="2" type="ORF">H9712_02620</name>
</gene>
<dbReference type="Proteomes" id="UP000823921">
    <property type="component" value="Unassembled WGS sequence"/>
</dbReference>
<evidence type="ECO:0000259" key="1">
    <source>
        <dbReference type="PROSITE" id="PS51186"/>
    </source>
</evidence>
<feature type="domain" description="N-acetyltransferase" evidence="1">
    <location>
        <begin position="2"/>
        <end position="161"/>
    </location>
</feature>
<dbReference type="PROSITE" id="PS51186">
    <property type="entry name" value="GNAT"/>
    <property type="match status" value="1"/>
</dbReference>
<dbReference type="CDD" id="cd04301">
    <property type="entry name" value="NAT_SF"/>
    <property type="match status" value="1"/>
</dbReference>
<dbReference type="AlphaFoldDB" id="A0A9D2MKI5"/>